<organism evidence="2">
    <name type="scientific">Arthrobacter saudimassiliensis</name>
    <dbReference type="NCBI Taxonomy" id="1461584"/>
    <lineage>
        <taxon>Bacteria</taxon>
        <taxon>Bacillati</taxon>
        <taxon>Actinomycetota</taxon>
        <taxon>Actinomycetes</taxon>
        <taxon>Micrococcales</taxon>
        <taxon>Micrococcaceae</taxon>
        <taxon>Arthrobacter</taxon>
    </lineage>
</organism>
<accession>A0A078MKQ8</accession>
<keyword evidence="1" id="KW-0812">Transmembrane</keyword>
<feature type="transmembrane region" description="Helical" evidence="1">
    <location>
        <begin position="103"/>
        <end position="125"/>
    </location>
</feature>
<evidence type="ECO:0000313" key="2">
    <source>
        <dbReference type="EMBL" id="CEA06865.1"/>
    </source>
</evidence>
<dbReference type="EMBL" id="LN483070">
    <property type="protein sequence ID" value="CEA06865.1"/>
    <property type="molecule type" value="Genomic_DNA"/>
</dbReference>
<reference evidence="2" key="1">
    <citation type="submission" date="2014-07" db="EMBL/GenBank/DDBJ databases">
        <authorList>
            <person name="Urmite Genomes Urmite Genomes"/>
        </authorList>
    </citation>
    <scope>NUCLEOTIDE SEQUENCE</scope>
    <source>
        <strain evidence="2">11W110_air</strain>
    </source>
</reference>
<evidence type="ECO:0000256" key="1">
    <source>
        <dbReference type="SAM" id="Phobius"/>
    </source>
</evidence>
<protein>
    <submittedName>
        <fullName evidence="2">Uncharacterized protein</fullName>
    </submittedName>
</protein>
<name>A0A078MKQ8_9MICC</name>
<feature type="transmembrane region" description="Helical" evidence="1">
    <location>
        <begin position="35"/>
        <end position="57"/>
    </location>
</feature>
<proteinExistence type="predicted"/>
<feature type="transmembrane region" description="Helical" evidence="1">
    <location>
        <begin position="63"/>
        <end position="96"/>
    </location>
</feature>
<keyword evidence="1" id="KW-1133">Transmembrane helix</keyword>
<sequence length="156" mass="16030">MMEQTDDGGLLRPALRLPGRRLAAPGNRVRFGPTAFAVGYGVAALVLAAIATAAVGWGTSPDFWGYAWIAVIAAFYAAGLGLPTAVPVGIALGLALRPVASQWLHVLAFFAVPALLTWLAVALAVRSVFVPLLMGLAVGVSAALGRAAVWRLVTVG</sequence>
<dbReference type="AlphaFoldDB" id="A0A078MKQ8"/>
<dbReference type="PATRIC" id="fig|1461584.3.peg.169"/>
<feature type="transmembrane region" description="Helical" evidence="1">
    <location>
        <begin position="131"/>
        <end position="153"/>
    </location>
</feature>
<gene>
    <name evidence="2" type="ORF">BN1051_00173</name>
</gene>
<keyword evidence="1" id="KW-0472">Membrane</keyword>